<dbReference type="Pfam" id="PF13181">
    <property type="entry name" value="TPR_8"/>
    <property type="match status" value="1"/>
</dbReference>
<feature type="repeat" description="TPR" evidence="2">
    <location>
        <begin position="76"/>
        <end position="109"/>
    </location>
</feature>
<evidence type="ECO:0000256" key="1">
    <source>
        <dbReference type="ARBA" id="ARBA00022679"/>
    </source>
</evidence>
<dbReference type="Gene3D" id="3.40.50.300">
    <property type="entry name" value="P-loop containing nucleotide triphosphate hydrolases"/>
    <property type="match status" value="1"/>
</dbReference>
<dbReference type="PROSITE" id="PS50005">
    <property type="entry name" value="TPR"/>
    <property type="match status" value="4"/>
</dbReference>
<dbReference type="PANTHER" id="PTHR12788:SF10">
    <property type="entry name" value="PROTEIN-TYROSINE SULFOTRANSFERASE"/>
    <property type="match status" value="1"/>
</dbReference>
<dbReference type="EMBL" id="PVLF01000014">
    <property type="protein sequence ID" value="PRH82090.1"/>
    <property type="molecule type" value="Genomic_DNA"/>
</dbReference>
<dbReference type="PANTHER" id="PTHR12788">
    <property type="entry name" value="PROTEIN-TYROSINE SULFOTRANSFERASE 2"/>
    <property type="match status" value="1"/>
</dbReference>
<evidence type="ECO:0000313" key="4">
    <source>
        <dbReference type="Proteomes" id="UP000241736"/>
    </source>
</evidence>
<dbReference type="Pfam" id="PF13469">
    <property type="entry name" value="Sulfotransfer_3"/>
    <property type="match status" value="1"/>
</dbReference>
<sequence length="591" mass="63319">MSDPTPAQTDTLDQAMTAIARGQAGEAERLLARLVRERPDDPAVHRALALAAMRAGDVPRAVAHLREAIARAPGSGLLQCELGRVLAQSGRFEESLACFERATRLRPDLAEAWYFLGITQARLGRKAPALEALRRADAASPGQVPIMAPLADLEADAGRIEAAQALWLRLVQLQPREEDVHLKLGESYVHLGQPAKAREVFRAGLALLPGSAGLWMSLGQLLEDAGDRDGAAEAYQAALARRPGWVFPLAALLSLHRSGADEALVARAGQLLAEAGLDDADRALLGFAYGKVIDGRGEHERAMASWHVANAARRRVAGAFDREAFLADVEATLAAFPGPLPADVPRGAPDPRPVLVVGMPRSGTTLVEQILAAHPLVAGSGERAGLSKFAESLPPGPCLDAARVASASADYLAELVRHASRPEAQRLVDKAPMNFLHLGRAAQLVPGARVVWCRREARDIALSIYGEDFAPGSRFATDLGDIALVIQAQARLMRHWQARLGLPVLEVCYEELVAGLEPMARRLLDFVGLPWDPACLAFHASQREVSTPSRWQVRKPLYTGSVGRWRAHAAALAPVLSLLSPDDPSPALLLG</sequence>
<dbReference type="InterPro" id="IPR027417">
    <property type="entry name" value="P-loop_NTPase"/>
</dbReference>
<feature type="repeat" description="TPR" evidence="2">
    <location>
        <begin position="212"/>
        <end position="245"/>
    </location>
</feature>
<dbReference type="SMART" id="SM00028">
    <property type="entry name" value="TPR"/>
    <property type="match status" value="5"/>
</dbReference>
<accession>A0A2P6M7Y4</accession>
<dbReference type="SUPFAM" id="SSF48452">
    <property type="entry name" value="TPR-like"/>
    <property type="match status" value="1"/>
</dbReference>
<name>A0A2P6M7Y4_9GAMM</name>
<gene>
    <name evidence="3" type="ORF">C6N40_09845</name>
</gene>
<dbReference type="SUPFAM" id="SSF52540">
    <property type="entry name" value="P-loop containing nucleoside triphosphate hydrolases"/>
    <property type="match status" value="1"/>
</dbReference>
<comment type="caution">
    <text evidence="3">The sequence shown here is derived from an EMBL/GenBank/DDBJ whole genome shotgun (WGS) entry which is preliminary data.</text>
</comment>
<keyword evidence="1" id="KW-0808">Transferase</keyword>
<feature type="repeat" description="TPR" evidence="2">
    <location>
        <begin position="178"/>
        <end position="211"/>
    </location>
</feature>
<keyword evidence="4" id="KW-1185">Reference proteome</keyword>
<dbReference type="AlphaFoldDB" id="A0A2P6M7Y4"/>
<dbReference type="GO" id="GO:0008476">
    <property type="term" value="F:protein-tyrosine sulfotransferase activity"/>
    <property type="evidence" value="ECO:0007669"/>
    <property type="project" value="InterPro"/>
</dbReference>
<evidence type="ECO:0000256" key="2">
    <source>
        <dbReference type="PROSITE-ProRule" id="PRU00339"/>
    </source>
</evidence>
<reference evidence="3 4" key="1">
    <citation type="submission" date="2018-03" db="EMBL/GenBank/DDBJ databases">
        <title>Arenimonas caeni sp. nov., isolated from activated sludge.</title>
        <authorList>
            <person name="Liu H."/>
        </authorList>
    </citation>
    <scope>NUCLEOTIDE SEQUENCE [LARGE SCALE GENOMIC DNA]</scope>
    <source>
        <strain evidence="4">z29</strain>
    </source>
</reference>
<dbReference type="OrthoDB" id="9766687at2"/>
<organism evidence="3 4">
    <name type="scientific">Arenimonas caeni</name>
    <dbReference type="NCBI Taxonomy" id="2058085"/>
    <lineage>
        <taxon>Bacteria</taxon>
        <taxon>Pseudomonadati</taxon>
        <taxon>Pseudomonadota</taxon>
        <taxon>Gammaproteobacteria</taxon>
        <taxon>Lysobacterales</taxon>
        <taxon>Lysobacteraceae</taxon>
        <taxon>Arenimonas</taxon>
    </lineage>
</organism>
<proteinExistence type="predicted"/>
<dbReference type="Gene3D" id="1.25.40.10">
    <property type="entry name" value="Tetratricopeptide repeat domain"/>
    <property type="match status" value="1"/>
</dbReference>
<dbReference type="Proteomes" id="UP000241736">
    <property type="component" value="Unassembled WGS sequence"/>
</dbReference>
<keyword evidence="2" id="KW-0802">TPR repeat</keyword>
<dbReference type="Pfam" id="PF13432">
    <property type="entry name" value="TPR_16"/>
    <property type="match status" value="3"/>
</dbReference>
<dbReference type="InterPro" id="IPR019734">
    <property type="entry name" value="TPR_rpt"/>
</dbReference>
<protein>
    <submittedName>
        <fullName evidence="3">Uncharacterized protein</fullName>
    </submittedName>
</protein>
<dbReference type="InterPro" id="IPR026634">
    <property type="entry name" value="TPST-like"/>
</dbReference>
<feature type="repeat" description="TPR" evidence="2">
    <location>
        <begin position="110"/>
        <end position="143"/>
    </location>
</feature>
<evidence type="ECO:0000313" key="3">
    <source>
        <dbReference type="EMBL" id="PRH82090.1"/>
    </source>
</evidence>
<dbReference type="InterPro" id="IPR011990">
    <property type="entry name" value="TPR-like_helical_dom_sf"/>
</dbReference>